<proteinExistence type="predicted"/>
<keyword evidence="3" id="KW-0805">Transcription regulation</keyword>
<evidence type="ECO:0000259" key="5">
    <source>
        <dbReference type="PROSITE" id="PS50045"/>
    </source>
</evidence>
<dbReference type="Gene3D" id="1.10.8.60">
    <property type="match status" value="1"/>
</dbReference>
<dbReference type="InterPro" id="IPR009057">
    <property type="entry name" value="Homeodomain-like_sf"/>
</dbReference>
<reference evidence="6 7" key="1">
    <citation type="submission" date="2016-10" db="EMBL/GenBank/DDBJ databases">
        <title>Complete genome sequences of three Cupriavidus strains isolated from various Malaysian environments.</title>
        <authorList>
            <person name="Abdullah A.A.-A."/>
            <person name="Shafie N.A.H."/>
            <person name="Lau N.S."/>
        </authorList>
    </citation>
    <scope>NUCLEOTIDE SEQUENCE [LARGE SCALE GENOMIC DNA]</scope>
    <source>
        <strain evidence="6 7">USMAA1020</strain>
    </source>
</reference>
<protein>
    <recommendedName>
        <fullName evidence="5">Sigma-54 factor interaction domain-containing protein</fullName>
    </recommendedName>
</protein>
<evidence type="ECO:0000256" key="3">
    <source>
        <dbReference type="ARBA" id="ARBA00023015"/>
    </source>
</evidence>
<dbReference type="InterPro" id="IPR058031">
    <property type="entry name" value="AAA_lid_NorR"/>
</dbReference>
<dbReference type="PANTHER" id="PTHR32071">
    <property type="entry name" value="TRANSCRIPTIONAL REGULATORY PROTEIN"/>
    <property type="match status" value="1"/>
</dbReference>
<evidence type="ECO:0000313" key="6">
    <source>
        <dbReference type="EMBL" id="AOZ04894.1"/>
    </source>
</evidence>
<keyword evidence="7" id="KW-1185">Reference proteome</keyword>
<dbReference type="Pfam" id="PF02954">
    <property type="entry name" value="HTH_8"/>
    <property type="match status" value="1"/>
</dbReference>
<evidence type="ECO:0000256" key="1">
    <source>
        <dbReference type="ARBA" id="ARBA00022741"/>
    </source>
</evidence>
<dbReference type="InterPro" id="IPR002078">
    <property type="entry name" value="Sigma_54_int"/>
</dbReference>
<dbReference type="PANTHER" id="PTHR32071:SF57">
    <property type="entry name" value="C4-DICARBOXYLATE TRANSPORT TRANSCRIPTIONAL REGULATORY PROTEIN DCTD"/>
    <property type="match status" value="1"/>
</dbReference>
<keyword evidence="4" id="KW-0804">Transcription</keyword>
<organism evidence="6 7">
    <name type="scientific">Cupriavidus malaysiensis</name>
    <dbReference type="NCBI Taxonomy" id="367825"/>
    <lineage>
        <taxon>Bacteria</taxon>
        <taxon>Pseudomonadati</taxon>
        <taxon>Pseudomonadota</taxon>
        <taxon>Betaproteobacteria</taxon>
        <taxon>Burkholderiales</taxon>
        <taxon>Burkholderiaceae</taxon>
        <taxon>Cupriavidus</taxon>
    </lineage>
</organism>
<evidence type="ECO:0000256" key="2">
    <source>
        <dbReference type="ARBA" id="ARBA00022840"/>
    </source>
</evidence>
<dbReference type="InterPro" id="IPR002197">
    <property type="entry name" value="HTH_Fis"/>
</dbReference>
<name>A0ABN4TLL4_9BURK</name>
<keyword evidence="1" id="KW-0547">Nucleotide-binding</keyword>
<dbReference type="Pfam" id="PF25601">
    <property type="entry name" value="AAA_lid_14"/>
    <property type="match status" value="1"/>
</dbReference>
<sequence>MPVPEIAPDVARHLATRRWPGNLRQLRQKIEEALVFCDGHRLRVADFARGEGSLAAVLAETPPAGLAPATAQVATALDAPAPVDAPPTPQADAPLRALAHEAVLQAITRHGGNKKQAAHALGIPRSHLYQILARGERA</sequence>
<dbReference type="Gene3D" id="1.10.10.60">
    <property type="entry name" value="Homeodomain-like"/>
    <property type="match status" value="1"/>
</dbReference>
<keyword evidence="2" id="KW-0067">ATP-binding</keyword>
<dbReference type="EMBL" id="CP017754">
    <property type="protein sequence ID" value="AOZ04894.1"/>
    <property type="molecule type" value="Genomic_DNA"/>
</dbReference>
<gene>
    <name evidence="6" type="ORF">BKK80_02905</name>
</gene>
<dbReference type="PROSITE" id="PS50045">
    <property type="entry name" value="SIGMA54_INTERACT_4"/>
    <property type="match status" value="1"/>
</dbReference>
<dbReference type="Proteomes" id="UP000177515">
    <property type="component" value="Chromosome 1"/>
</dbReference>
<dbReference type="SUPFAM" id="SSF46689">
    <property type="entry name" value="Homeodomain-like"/>
    <property type="match status" value="1"/>
</dbReference>
<feature type="domain" description="Sigma-54 factor interaction" evidence="5">
    <location>
        <begin position="1"/>
        <end position="35"/>
    </location>
</feature>
<accession>A0ABN4TLL4</accession>
<evidence type="ECO:0000313" key="7">
    <source>
        <dbReference type="Proteomes" id="UP000177515"/>
    </source>
</evidence>
<evidence type="ECO:0000256" key="4">
    <source>
        <dbReference type="ARBA" id="ARBA00023163"/>
    </source>
</evidence>